<reference evidence="3 4" key="1">
    <citation type="submission" date="2018-08" db="EMBL/GenBank/DDBJ databases">
        <title>A genome reference for cultivated species of the human gut microbiota.</title>
        <authorList>
            <person name="Zou Y."/>
            <person name="Xue W."/>
            <person name="Luo G."/>
        </authorList>
    </citation>
    <scope>NUCLEOTIDE SEQUENCE [LARGE SCALE GENOMIC DNA]</scope>
    <source>
        <strain evidence="3 4">AF32-8AC</strain>
    </source>
</reference>
<accession>A0A3E2U6I7</accession>
<evidence type="ECO:0000256" key="1">
    <source>
        <dbReference type="SAM" id="MobiDB-lite"/>
    </source>
</evidence>
<name>A0A3E2U6I7_9FIRM</name>
<dbReference type="AlphaFoldDB" id="A0A3E2U6I7"/>
<dbReference type="InterPro" id="IPR053139">
    <property type="entry name" value="Surface_bspA-like"/>
</dbReference>
<feature type="compositionally biased region" description="Gly residues" evidence="1">
    <location>
        <begin position="33"/>
        <end position="43"/>
    </location>
</feature>
<comment type="caution">
    <text evidence="3">The sequence shown here is derived from an EMBL/GenBank/DDBJ whole genome shotgun (WGS) entry which is preliminary data.</text>
</comment>
<dbReference type="EMBL" id="QVER01000006">
    <property type="protein sequence ID" value="RGB91818.1"/>
    <property type="molecule type" value="Genomic_DNA"/>
</dbReference>
<evidence type="ECO:0000256" key="2">
    <source>
        <dbReference type="SAM" id="SignalP"/>
    </source>
</evidence>
<feature type="compositionally biased region" description="Pro residues" evidence="1">
    <location>
        <begin position="49"/>
        <end position="63"/>
    </location>
</feature>
<dbReference type="SUPFAM" id="SSF52058">
    <property type="entry name" value="L domain-like"/>
    <property type="match status" value="1"/>
</dbReference>
<gene>
    <name evidence="3" type="ORF">DWZ46_06365</name>
</gene>
<dbReference type="Proteomes" id="UP000260991">
    <property type="component" value="Unassembled WGS sequence"/>
</dbReference>
<dbReference type="Gene3D" id="3.80.10.10">
    <property type="entry name" value="Ribonuclease Inhibitor"/>
    <property type="match status" value="3"/>
</dbReference>
<evidence type="ECO:0000313" key="3">
    <source>
        <dbReference type="EMBL" id="RGB91818.1"/>
    </source>
</evidence>
<organism evidence="3 4">
    <name type="scientific">Faecalibacterium prausnitzii</name>
    <dbReference type="NCBI Taxonomy" id="853"/>
    <lineage>
        <taxon>Bacteria</taxon>
        <taxon>Bacillati</taxon>
        <taxon>Bacillota</taxon>
        <taxon>Clostridia</taxon>
        <taxon>Eubacteriales</taxon>
        <taxon>Oscillospiraceae</taxon>
        <taxon>Faecalibacterium</taxon>
    </lineage>
</organism>
<dbReference type="Pfam" id="PF13306">
    <property type="entry name" value="LRR_5"/>
    <property type="match status" value="4"/>
</dbReference>
<dbReference type="InterPro" id="IPR032675">
    <property type="entry name" value="LRR_dom_sf"/>
</dbReference>
<dbReference type="PANTHER" id="PTHR45661">
    <property type="entry name" value="SURFACE ANTIGEN"/>
    <property type="match status" value="1"/>
</dbReference>
<feature type="signal peptide" evidence="2">
    <location>
        <begin position="1"/>
        <end position="29"/>
    </location>
</feature>
<feature type="chain" id="PRO_5038491037" evidence="2">
    <location>
        <begin position="30"/>
        <end position="739"/>
    </location>
</feature>
<evidence type="ECO:0000313" key="4">
    <source>
        <dbReference type="Proteomes" id="UP000260991"/>
    </source>
</evidence>
<dbReference type="PANTHER" id="PTHR45661:SF3">
    <property type="entry name" value="IG-LIKE DOMAIN-CONTAINING PROTEIN"/>
    <property type="match status" value="1"/>
</dbReference>
<proteinExistence type="predicted"/>
<dbReference type="InterPro" id="IPR026906">
    <property type="entry name" value="LRR_5"/>
</dbReference>
<sequence length="739" mass="79241">MRSKNKISHKMMAVLAAALIAAMLLTSCGGGGGGGGGSTGGGSSTVEPTPTPDPTPDPAPTPEPDPEPEPGEMIAIPDERTGWVWNIRPTGSNTAKLVCTGYNGTDEPSGSLTFPEKLGQYTITEIGSNVFRSGAYNGAAVEEIIVPASVTKIADEAFYYIPELKKVTIKGPAKLGKRSFCYCYNLEEVNLNDNITEIPDEAFALCYALTQIHLPANLKTIGEAAFENTGLQEVVFPESVRSIGKDAFRIVNNQFTFGLTYIKLNQGLEEVGDGAFSGVTANHIYLPHSVKRIGEKAFGSGDAYAERVVYYEGSASEWQKVSIGNGYNDWNTARIVYNATPEYYDAVRDGTKDEIVWRFQPNGVGTMALVGYDWQSLMPSGSIVLPDAVETVSGRFPVTGIESAVSYCTGVTSVKIPEGVQYAAGFENCTALSSVSLPKSLRTLSFCAFSGCTSLTNISLPEGMTTIETGAFNGCTALSNVSLPSTLKTIGADAFSGCRALRTIRLPEGLQTIGDSAFSGNWFTTITIPSSVTEIGARAFYDCPYLETVILNGGCKFGTDYNLFPKGAFSNCSKLREVQMNGDIEEIPAHMFESCCALNKLKLPARLKTIGTDAFSGCGVEEMKLPDTVTTIAEEAFEFSYVRKIALSKGMKTIPHRAFYASNLRAVYIPASMEKIDVGAFENCALTDIYYSGSEADWANMKVESTGNEALTKATIHYNASVSDLGLTEEFSLLSLLGL</sequence>
<keyword evidence="2" id="KW-0732">Signal</keyword>
<feature type="region of interest" description="Disordered" evidence="1">
    <location>
        <begin position="33"/>
        <end position="74"/>
    </location>
</feature>
<dbReference type="PROSITE" id="PS51257">
    <property type="entry name" value="PROKAR_LIPOPROTEIN"/>
    <property type="match status" value="1"/>
</dbReference>
<protein>
    <submittedName>
        <fullName evidence="3">Leucine-rich repeat domain-containing protein</fullName>
    </submittedName>
</protein>